<evidence type="ECO:0000256" key="1">
    <source>
        <dbReference type="ARBA" id="ARBA00001954"/>
    </source>
</evidence>
<gene>
    <name evidence="10" type="ORF">DKZ56_14000</name>
</gene>
<evidence type="ECO:0000256" key="2">
    <source>
        <dbReference type="ARBA" id="ARBA00008784"/>
    </source>
</evidence>
<evidence type="ECO:0000256" key="8">
    <source>
        <dbReference type="RuleBase" id="RU000683"/>
    </source>
</evidence>
<reference evidence="10 11" key="1">
    <citation type="submission" date="2019-02" db="EMBL/GenBank/DDBJ databases">
        <title>Ureibacillus thermophilus.</title>
        <authorList>
            <person name="Sunny J.S."/>
            <person name="Natarajan A."/>
            <person name="Saleena L.M."/>
        </authorList>
    </citation>
    <scope>NUCLEOTIDE SEQUENCE [LARGE SCALE GENOMIC DNA]</scope>
    <source>
        <strain evidence="10 11">LM102</strain>
    </source>
</reference>
<evidence type="ECO:0000256" key="7">
    <source>
        <dbReference type="ARBA" id="ARBA00023004"/>
    </source>
</evidence>
<dbReference type="InterPro" id="IPR029068">
    <property type="entry name" value="Glyas_Bleomycin-R_OHBP_Dase"/>
</dbReference>
<dbReference type="PROSITE" id="PS51819">
    <property type="entry name" value="VOC"/>
    <property type="match status" value="2"/>
</dbReference>
<evidence type="ECO:0000313" key="11">
    <source>
        <dbReference type="Proteomes" id="UP000291151"/>
    </source>
</evidence>
<dbReference type="Pfam" id="PF00903">
    <property type="entry name" value="Glyoxalase"/>
    <property type="match status" value="2"/>
</dbReference>
<sequence length="294" mass="32999">MATHFHQKPNTYVSHVQIKVSNLDRSIEYYQNVIGFKVLERTEQTAALTADGETSILSIEEVKDALPLQKGQTGLYHFAILVPTRKDLANFVQHISELNVPIGTGDHHVSEAIYLYDPDGNGIEVYADRPEEQWIWNGNMVYMTTEPVNFRSLLAIADGTWKGLPEGTVMGHIHLSVSDLHKTEEFYTKALGYEVVTRYGSRALFISTGKYHHHIGLNTWESLGGSPAPENSVGLKSFTLVLENKEKAEIIKKNLREMGYVVEYFESAPKLGGRQDFSTIDPSGIRIIFTLEGE</sequence>
<keyword evidence="3" id="KW-0479">Metal-binding</keyword>
<dbReference type="KEGG" id="uth:DKZ56_14000"/>
<feature type="domain" description="VOC" evidence="9">
    <location>
        <begin position="12"/>
        <end position="128"/>
    </location>
</feature>
<dbReference type="PROSITE" id="PS00082">
    <property type="entry name" value="EXTRADIOL_DIOXYGENAS"/>
    <property type="match status" value="1"/>
</dbReference>
<dbReference type="Proteomes" id="UP000291151">
    <property type="component" value="Chromosome"/>
</dbReference>
<dbReference type="RefSeq" id="WP_208650543.1">
    <property type="nucleotide sequence ID" value="NZ_CP036528.1"/>
</dbReference>
<dbReference type="PANTHER" id="PTHR43279:SF1">
    <property type="entry name" value="CATECHOL-2,3-DIOXYGENASE"/>
    <property type="match status" value="1"/>
</dbReference>
<evidence type="ECO:0000259" key="9">
    <source>
        <dbReference type="PROSITE" id="PS51819"/>
    </source>
</evidence>
<proteinExistence type="inferred from homology"/>
<dbReference type="CDD" id="cd16359">
    <property type="entry name" value="VOC_BsCatE_like_C"/>
    <property type="match status" value="1"/>
</dbReference>
<keyword evidence="4 8" id="KW-0058">Aromatic hydrocarbons catabolism</keyword>
<evidence type="ECO:0000256" key="6">
    <source>
        <dbReference type="ARBA" id="ARBA00023002"/>
    </source>
</evidence>
<dbReference type="SUPFAM" id="SSF54593">
    <property type="entry name" value="Glyoxalase/Bleomycin resistance protein/Dihydroxybiphenyl dioxygenase"/>
    <property type="match status" value="2"/>
</dbReference>
<dbReference type="InterPro" id="IPR000486">
    <property type="entry name" value="Xdiol_ring_cleave_dOase_1/2"/>
</dbReference>
<protein>
    <submittedName>
        <fullName evidence="10">VOC family protein</fullName>
    </submittedName>
</protein>
<evidence type="ECO:0000256" key="3">
    <source>
        <dbReference type="ARBA" id="ARBA00022723"/>
    </source>
</evidence>
<organism evidence="10 11">
    <name type="scientific">Ureibacillus thermophilus</name>
    <dbReference type="NCBI Taxonomy" id="367743"/>
    <lineage>
        <taxon>Bacteria</taxon>
        <taxon>Bacillati</taxon>
        <taxon>Bacillota</taxon>
        <taxon>Bacilli</taxon>
        <taxon>Bacillales</taxon>
        <taxon>Caryophanaceae</taxon>
        <taxon>Ureibacillus</taxon>
    </lineage>
</organism>
<evidence type="ECO:0000256" key="5">
    <source>
        <dbReference type="ARBA" id="ARBA00022964"/>
    </source>
</evidence>
<dbReference type="PANTHER" id="PTHR43279">
    <property type="entry name" value="CATECHOL-2,3-DIOXYGENASE"/>
    <property type="match status" value="1"/>
</dbReference>
<feature type="domain" description="VOC" evidence="9">
    <location>
        <begin position="169"/>
        <end position="292"/>
    </location>
</feature>
<keyword evidence="5 8" id="KW-0223">Dioxygenase</keyword>
<evidence type="ECO:0000256" key="4">
    <source>
        <dbReference type="ARBA" id="ARBA00022797"/>
    </source>
</evidence>
<dbReference type="InterPro" id="IPR004360">
    <property type="entry name" value="Glyas_Fos-R_dOase_dom"/>
</dbReference>
<dbReference type="Gene3D" id="3.10.180.10">
    <property type="entry name" value="2,3-Dihydroxybiphenyl 1,2-Dioxygenase, domain 1"/>
    <property type="match status" value="2"/>
</dbReference>
<keyword evidence="7 8" id="KW-0408">Iron</keyword>
<dbReference type="GO" id="GO:0051213">
    <property type="term" value="F:dioxygenase activity"/>
    <property type="evidence" value="ECO:0007669"/>
    <property type="project" value="UniProtKB-KW"/>
</dbReference>
<dbReference type="EMBL" id="CP036528">
    <property type="protein sequence ID" value="QBK26858.1"/>
    <property type="molecule type" value="Genomic_DNA"/>
</dbReference>
<keyword evidence="11" id="KW-1185">Reference proteome</keyword>
<name>A0A4P6UXG6_9BACL</name>
<dbReference type="InterPro" id="IPR037523">
    <property type="entry name" value="VOC_core"/>
</dbReference>
<dbReference type="GO" id="GO:0008198">
    <property type="term" value="F:ferrous iron binding"/>
    <property type="evidence" value="ECO:0007669"/>
    <property type="project" value="InterPro"/>
</dbReference>
<comment type="similarity">
    <text evidence="2 8">Belongs to the extradiol ring-cleavage dioxygenase family.</text>
</comment>
<evidence type="ECO:0000313" key="10">
    <source>
        <dbReference type="EMBL" id="QBK26858.1"/>
    </source>
</evidence>
<keyword evidence="6 8" id="KW-0560">Oxidoreductase</keyword>
<dbReference type="CDD" id="cd07255">
    <property type="entry name" value="VOC_BsCatE_like_N"/>
    <property type="match status" value="1"/>
</dbReference>
<comment type="cofactor">
    <cofactor evidence="1 8">
        <name>Fe(2+)</name>
        <dbReference type="ChEBI" id="CHEBI:29033"/>
    </cofactor>
</comment>
<dbReference type="AlphaFoldDB" id="A0A4P6UXG6"/>
<accession>A0A4P6UXG6</accession>